<dbReference type="AlphaFoldDB" id="L0K967"/>
<dbReference type="OrthoDB" id="9799199at2"/>
<feature type="transmembrane region" description="Helical" evidence="19">
    <location>
        <begin position="56"/>
        <end position="72"/>
    </location>
</feature>
<dbReference type="PANTHER" id="PTHR46382">
    <property type="entry name" value="PHOSPHATIDATE CYTIDYLYLTRANSFERASE"/>
    <property type="match status" value="1"/>
</dbReference>
<proteinExistence type="inferred from homology"/>
<name>L0K967_HALHC</name>
<evidence type="ECO:0000256" key="14">
    <source>
        <dbReference type="ARBA" id="ARBA00023098"/>
    </source>
</evidence>
<dbReference type="UniPathway" id="UPA00557">
    <property type="reaction ID" value="UER00614"/>
</dbReference>
<keyword evidence="9" id="KW-0444">Lipid biosynthesis</keyword>
<dbReference type="GO" id="GO:0016024">
    <property type="term" value="P:CDP-diacylglycerol biosynthetic process"/>
    <property type="evidence" value="ECO:0007669"/>
    <property type="project" value="UniProtKB-UniPathway"/>
</dbReference>
<evidence type="ECO:0000256" key="13">
    <source>
        <dbReference type="ARBA" id="ARBA00022989"/>
    </source>
</evidence>
<evidence type="ECO:0000256" key="4">
    <source>
        <dbReference type="ARBA" id="ARBA00005189"/>
    </source>
</evidence>
<feature type="transmembrane region" description="Helical" evidence="19">
    <location>
        <begin position="139"/>
        <end position="158"/>
    </location>
</feature>
<evidence type="ECO:0000256" key="19">
    <source>
        <dbReference type="SAM" id="Phobius"/>
    </source>
</evidence>
<dbReference type="Pfam" id="PF01148">
    <property type="entry name" value="CTP_transf_1"/>
    <property type="match status" value="1"/>
</dbReference>
<dbReference type="GO" id="GO:0005886">
    <property type="term" value="C:plasma membrane"/>
    <property type="evidence" value="ECO:0007669"/>
    <property type="project" value="UniProtKB-SubCell"/>
</dbReference>
<evidence type="ECO:0000256" key="1">
    <source>
        <dbReference type="ARBA" id="ARBA00001698"/>
    </source>
</evidence>
<dbReference type="PANTHER" id="PTHR46382:SF1">
    <property type="entry name" value="PHOSPHATIDATE CYTIDYLYLTRANSFERASE"/>
    <property type="match status" value="1"/>
</dbReference>
<dbReference type="RefSeq" id="WP_015326389.1">
    <property type="nucleotide sequence ID" value="NC_019978.1"/>
</dbReference>
<evidence type="ECO:0000256" key="11">
    <source>
        <dbReference type="ARBA" id="ARBA00022692"/>
    </source>
</evidence>
<evidence type="ECO:0000256" key="10">
    <source>
        <dbReference type="ARBA" id="ARBA00022679"/>
    </source>
</evidence>
<comment type="pathway">
    <text evidence="4">Lipid metabolism.</text>
</comment>
<keyword evidence="21" id="KW-1185">Reference proteome</keyword>
<evidence type="ECO:0000256" key="15">
    <source>
        <dbReference type="ARBA" id="ARBA00023136"/>
    </source>
</evidence>
<dbReference type="EC" id="2.7.7.41" evidence="6 18"/>
<evidence type="ECO:0000256" key="7">
    <source>
        <dbReference type="ARBA" id="ARBA00019373"/>
    </source>
</evidence>
<evidence type="ECO:0000256" key="3">
    <source>
        <dbReference type="ARBA" id="ARBA00005119"/>
    </source>
</evidence>
<dbReference type="HOGENOM" id="CLU_037294_3_3_9"/>
<dbReference type="InterPro" id="IPR000374">
    <property type="entry name" value="PC_trans"/>
</dbReference>
<comment type="pathway">
    <text evidence="3 18">Phospholipid metabolism; CDP-diacylglycerol biosynthesis; CDP-diacylglycerol from sn-glycerol 3-phosphate: step 3/3.</text>
</comment>
<keyword evidence="10 18" id="KW-0808">Transferase</keyword>
<keyword evidence="8" id="KW-1003">Cell membrane</keyword>
<dbReference type="eggNOG" id="COG4589">
    <property type="taxonomic scope" value="Bacteria"/>
</dbReference>
<feature type="transmembrane region" description="Helical" evidence="19">
    <location>
        <begin position="102"/>
        <end position="127"/>
    </location>
</feature>
<sequence>MLIKRVLSTILGVPLLVLIFKIGGWIFFGFNLLVIAVGMNEYYKLVEAKGIKVNKILGVLLGWLLNSAIYFGFSSQQIIALLMLGLVIILLKQILIKLDKAVILTTATTYFGVFYMAGLFSYLTLLYNLQFETLQSSAIIIWLPILATWVTDTGAYFIGKSLGQNPLAPKISPNKTIEGAIGGVVSSILITILFSVYLDFGYLSGIVLGTLIGTFAQLGDLSESAFKRDAQIKDSGNLIPGHGGLLDRIDSLLFVLPVAYYYLELVLS</sequence>
<keyword evidence="12 18" id="KW-0548">Nucleotidyltransferase</keyword>
<feature type="transmembrane region" description="Helical" evidence="19">
    <location>
        <begin position="179"/>
        <end position="196"/>
    </location>
</feature>
<evidence type="ECO:0000256" key="17">
    <source>
        <dbReference type="ARBA" id="ARBA00023264"/>
    </source>
</evidence>
<dbReference type="KEGG" id="hhl:Halha_0690"/>
<keyword evidence="14" id="KW-0443">Lipid metabolism</keyword>
<comment type="subcellular location">
    <subcellularLocation>
        <location evidence="2">Cell membrane</location>
        <topology evidence="2">Multi-pass membrane protein</topology>
    </subcellularLocation>
</comment>
<evidence type="ECO:0000256" key="2">
    <source>
        <dbReference type="ARBA" id="ARBA00004651"/>
    </source>
</evidence>
<reference evidence="21" key="1">
    <citation type="submission" date="2012-02" db="EMBL/GenBank/DDBJ databases">
        <title>The complete genome of Halobacteroides halobius DSM 5150.</title>
        <authorList>
            <person name="Lucas S."/>
            <person name="Copeland A."/>
            <person name="Lapidus A."/>
            <person name="Glavina del Rio T."/>
            <person name="Dalin E."/>
            <person name="Tice H."/>
            <person name="Bruce D."/>
            <person name="Goodwin L."/>
            <person name="Pitluck S."/>
            <person name="Peters L."/>
            <person name="Mikhailova N."/>
            <person name="Gu W."/>
            <person name="Kyrpides N."/>
            <person name="Mavromatis K."/>
            <person name="Ivanova N."/>
            <person name="Brettin T."/>
            <person name="Detter J.C."/>
            <person name="Han C."/>
            <person name="Larimer F."/>
            <person name="Land M."/>
            <person name="Hauser L."/>
            <person name="Markowitz V."/>
            <person name="Cheng J.-F."/>
            <person name="Hugenholtz P."/>
            <person name="Woyke T."/>
            <person name="Wu D."/>
            <person name="Tindall B."/>
            <person name="Pomrenke H."/>
            <person name="Brambilla E."/>
            <person name="Klenk H.-P."/>
            <person name="Eisen J.A."/>
        </authorList>
    </citation>
    <scope>NUCLEOTIDE SEQUENCE [LARGE SCALE GENOMIC DNA]</scope>
    <source>
        <strain evidence="21">ATCC 35273 / DSM 5150 / MD-1</strain>
    </source>
</reference>
<feature type="transmembrane region" description="Helical" evidence="19">
    <location>
        <begin position="6"/>
        <end position="35"/>
    </location>
</feature>
<evidence type="ECO:0000256" key="5">
    <source>
        <dbReference type="ARBA" id="ARBA00010185"/>
    </source>
</evidence>
<keyword evidence="15 19" id="KW-0472">Membrane</keyword>
<keyword evidence="16" id="KW-0594">Phospholipid biosynthesis</keyword>
<evidence type="ECO:0000256" key="18">
    <source>
        <dbReference type="RuleBase" id="RU003938"/>
    </source>
</evidence>
<gene>
    <name evidence="20" type="ordered locus">Halha_0690</name>
</gene>
<feature type="transmembrane region" description="Helical" evidence="19">
    <location>
        <begin position="78"/>
        <end position="95"/>
    </location>
</feature>
<evidence type="ECO:0000313" key="20">
    <source>
        <dbReference type="EMBL" id="AGB40663.1"/>
    </source>
</evidence>
<organism evidence="20 21">
    <name type="scientific">Halobacteroides halobius (strain ATCC 35273 / DSM 5150 / MD-1)</name>
    <dbReference type="NCBI Taxonomy" id="748449"/>
    <lineage>
        <taxon>Bacteria</taxon>
        <taxon>Bacillati</taxon>
        <taxon>Bacillota</taxon>
        <taxon>Clostridia</taxon>
        <taxon>Halanaerobiales</taxon>
        <taxon>Halobacteroidaceae</taxon>
        <taxon>Halobacteroides</taxon>
    </lineage>
</organism>
<dbReference type="GO" id="GO:0004605">
    <property type="term" value="F:phosphatidate cytidylyltransferase activity"/>
    <property type="evidence" value="ECO:0007669"/>
    <property type="project" value="UniProtKB-EC"/>
</dbReference>
<dbReference type="STRING" id="748449.Halha_0690"/>
<keyword evidence="13 19" id="KW-1133">Transmembrane helix</keyword>
<protein>
    <recommendedName>
        <fullName evidence="7 18">Phosphatidate cytidylyltransferase</fullName>
        <ecNumber evidence="6 18">2.7.7.41</ecNumber>
    </recommendedName>
</protein>
<accession>L0K967</accession>
<dbReference type="Proteomes" id="UP000010880">
    <property type="component" value="Chromosome"/>
</dbReference>
<evidence type="ECO:0000256" key="9">
    <source>
        <dbReference type="ARBA" id="ARBA00022516"/>
    </source>
</evidence>
<keyword evidence="11 18" id="KW-0812">Transmembrane</keyword>
<keyword evidence="17" id="KW-1208">Phospholipid metabolism</keyword>
<evidence type="ECO:0000256" key="8">
    <source>
        <dbReference type="ARBA" id="ARBA00022475"/>
    </source>
</evidence>
<dbReference type="EMBL" id="CP003359">
    <property type="protein sequence ID" value="AGB40663.1"/>
    <property type="molecule type" value="Genomic_DNA"/>
</dbReference>
<dbReference type="PROSITE" id="PS01315">
    <property type="entry name" value="CDS"/>
    <property type="match status" value="1"/>
</dbReference>
<evidence type="ECO:0000256" key="16">
    <source>
        <dbReference type="ARBA" id="ARBA00023209"/>
    </source>
</evidence>
<evidence type="ECO:0000313" key="21">
    <source>
        <dbReference type="Proteomes" id="UP000010880"/>
    </source>
</evidence>
<evidence type="ECO:0000256" key="12">
    <source>
        <dbReference type="ARBA" id="ARBA00022695"/>
    </source>
</evidence>
<evidence type="ECO:0000256" key="6">
    <source>
        <dbReference type="ARBA" id="ARBA00012487"/>
    </source>
</evidence>
<comment type="catalytic activity">
    <reaction evidence="1 18">
        <text>a 1,2-diacyl-sn-glycero-3-phosphate + CTP + H(+) = a CDP-1,2-diacyl-sn-glycerol + diphosphate</text>
        <dbReference type="Rhea" id="RHEA:16229"/>
        <dbReference type="ChEBI" id="CHEBI:15378"/>
        <dbReference type="ChEBI" id="CHEBI:33019"/>
        <dbReference type="ChEBI" id="CHEBI:37563"/>
        <dbReference type="ChEBI" id="CHEBI:58332"/>
        <dbReference type="ChEBI" id="CHEBI:58608"/>
        <dbReference type="EC" id="2.7.7.41"/>
    </reaction>
</comment>
<comment type="similarity">
    <text evidence="5 18">Belongs to the CDS family.</text>
</comment>
<dbReference type="PATRIC" id="fig|748449.3.peg.648"/>